<organism evidence="2 3">
    <name type="scientific">Litoribacter ruber</name>
    <dbReference type="NCBI Taxonomy" id="702568"/>
    <lineage>
        <taxon>Bacteria</taxon>
        <taxon>Pseudomonadati</taxon>
        <taxon>Bacteroidota</taxon>
        <taxon>Cytophagia</taxon>
        <taxon>Cytophagales</taxon>
        <taxon>Cyclobacteriaceae</taxon>
        <taxon>Litoribacter</taxon>
    </lineage>
</organism>
<proteinExistence type="predicted"/>
<dbReference type="Pfam" id="PF05068">
    <property type="entry name" value="MtlR"/>
    <property type="match status" value="1"/>
</dbReference>
<dbReference type="InterPro" id="IPR038026">
    <property type="entry name" value="MtlR-like_sf"/>
</dbReference>
<comment type="caution">
    <text evidence="2">The sequence shown here is derived from an EMBL/GenBank/DDBJ whole genome shotgun (WGS) entry which is preliminary data.</text>
</comment>
<dbReference type="Proteomes" id="UP001319104">
    <property type="component" value="Unassembled WGS sequence"/>
</dbReference>
<evidence type="ECO:0008006" key="4">
    <source>
        <dbReference type="Google" id="ProtNLM"/>
    </source>
</evidence>
<accession>A0AAP2CID6</accession>
<name>A0AAP2CID6_9BACT</name>
<reference evidence="2 3" key="1">
    <citation type="submission" date="2021-05" db="EMBL/GenBank/DDBJ databases">
        <authorList>
            <person name="Zhang Z.D."/>
            <person name="Osman G."/>
        </authorList>
    </citation>
    <scope>NUCLEOTIDE SEQUENCE [LARGE SCALE GENOMIC DNA]</scope>
    <source>
        <strain evidence="2 3">KCTC 32217</strain>
    </source>
</reference>
<dbReference type="RefSeq" id="WP_213943306.1">
    <property type="nucleotide sequence ID" value="NZ_JAHCMY010000001.1"/>
</dbReference>
<dbReference type="Gene3D" id="1.20.120.330">
    <property type="entry name" value="Nucleotidyltransferases domain 2"/>
    <property type="match status" value="1"/>
</dbReference>
<dbReference type="SUPFAM" id="SSF158668">
    <property type="entry name" value="MtlR-like"/>
    <property type="match status" value="1"/>
</dbReference>
<dbReference type="GO" id="GO:0045892">
    <property type="term" value="P:negative regulation of DNA-templated transcription"/>
    <property type="evidence" value="ECO:0007669"/>
    <property type="project" value="TreeGrafter"/>
</dbReference>
<dbReference type="PANTHER" id="PTHR37941:SF1">
    <property type="entry name" value="FUMARASE E-RELATED"/>
    <property type="match status" value="1"/>
</dbReference>
<evidence type="ECO:0000313" key="3">
    <source>
        <dbReference type="Proteomes" id="UP001319104"/>
    </source>
</evidence>
<protein>
    <recommendedName>
        <fullName evidence="4">DUF4145 domain-containing protein</fullName>
    </recommendedName>
</protein>
<evidence type="ECO:0000256" key="1">
    <source>
        <dbReference type="SAM" id="Coils"/>
    </source>
</evidence>
<feature type="coiled-coil region" evidence="1">
    <location>
        <begin position="166"/>
        <end position="197"/>
    </location>
</feature>
<keyword evidence="1" id="KW-0175">Coiled coil</keyword>
<keyword evidence="3" id="KW-1185">Reference proteome</keyword>
<dbReference type="EMBL" id="JAHCMY010000001">
    <property type="protein sequence ID" value="MBS9522402.1"/>
    <property type="molecule type" value="Genomic_DNA"/>
</dbReference>
<sequence>MCEDKKLDKEMFSGVGPLSSFSSKVKISYRLGLISSEEYKKIEIFRSIRNKFAHEVSINSLELDVFKDKIQQLVVKTELLPPTTIFLPEYSGQNIPPAEFEKIITESPRDIIEKFILYIANNLMGRAMEAINKRCKHPVEYKYSYEPLEIFLKVLKESNLKLRELSTKAIQNKKKILEEIEQLIEKNNEIIRDLMSSDVLSEENVEKLEKAKMIGIRLEKNKSKTIEEIKLHQEGDGNVDYSKINMLKGLTYHIIQEIKKAYKKNQ</sequence>
<gene>
    <name evidence="2" type="ORF">KI659_00085</name>
</gene>
<dbReference type="PANTHER" id="PTHR37941">
    <property type="entry name" value="FUMARASE E-RELATED"/>
    <property type="match status" value="1"/>
</dbReference>
<dbReference type="AlphaFoldDB" id="A0AAP2CID6"/>
<dbReference type="InterPro" id="IPR007761">
    <property type="entry name" value="MtlR-like"/>
</dbReference>
<evidence type="ECO:0000313" key="2">
    <source>
        <dbReference type="EMBL" id="MBS9522402.1"/>
    </source>
</evidence>